<keyword evidence="1" id="KW-0472">Membrane</keyword>
<reference evidence="2 3" key="1">
    <citation type="submission" date="2020-07" db="EMBL/GenBank/DDBJ databases">
        <title>Sequencing the genomes of 1000 actinobacteria strains.</title>
        <authorList>
            <person name="Klenk H.-P."/>
        </authorList>
    </citation>
    <scope>NUCLEOTIDE SEQUENCE [LARGE SCALE GENOMIC DNA]</scope>
    <source>
        <strain evidence="2 3">LI1</strain>
    </source>
</reference>
<dbReference type="EMBL" id="JACCFM010000001">
    <property type="protein sequence ID" value="NYJ21161.1"/>
    <property type="molecule type" value="Genomic_DNA"/>
</dbReference>
<keyword evidence="1" id="KW-1133">Transmembrane helix</keyword>
<evidence type="ECO:0000256" key="1">
    <source>
        <dbReference type="SAM" id="Phobius"/>
    </source>
</evidence>
<proteinExistence type="predicted"/>
<dbReference type="AlphaFoldDB" id="A0A7Z0EGD4"/>
<organism evidence="2 3">
    <name type="scientific">Glaciibacter psychrotolerans</name>
    <dbReference type="NCBI Taxonomy" id="670054"/>
    <lineage>
        <taxon>Bacteria</taxon>
        <taxon>Bacillati</taxon>
        <taxon>Actinomycetota</taxon>
        <taxon>Actinomycetes</taxon>
        <taxon>Micrococcales</taxon>
        <taxon>Microbacteriaceae</taxon>
        <taxon>Glaciibacter</taxon>
    </lineage>
</organism>
<sequence>MNADLKHSALAHLPSGVFMAIAAWLVLTTIAFNLSRESQRPIRISSM</sequence>
<protein>
    <submittedName>
        <fullName evidence="2">Uncharacterized protein</fullName>
    </submittedName>
</protein>
<accession>A0A7Z0EGD4</accession>
<comment type="caution">
    <text evidence="2">The sequence shown here is derived from an EMBL/GenBank/DDBJ whole genome shotgun (WGS) entry which is preliminary data.</text>
</comment>
<evidence type="ECO:0000313" key="2">
    <source>
        <dbReference type="EMBL" id="NYJ21161.1"/>
    </source>
</evidence>
<keyword evidence="3" id="KW-1185">Reference proteome</keyword>
<evidence type="ECO:0000313" key="3">
    <source>
        <dbReference type="Proteomes" id="UP000537260"/>
    </source>
</evidence>
<name>A0A7Z0EGD4_9MICO</name>
<keyword evidence="1" id="KW-0812">Transmembrane</keyword>
<dbReference type="RefSeq" id="WP_425485088.1">
    <property type="nucleotide sequence ID" value="NZ_JACCFM010000001.1"/>
</dbReference>
<dbReference type="Proteomes" id="UP000537260">
    <property type="component" value="Unassembled WGS sequence"/>
</dbReference>
<feature type="transmembrane region" description="Helical" evidence="1">
    <location>
        <begin position="12"/>
        <end position="34"/>
    </location>
</feature>
<gene>
    <name evidence="2" type="ORF">HNR05_002952</name>
</gene>